<dbReference type="InterPro" id="IPR010982">
    <property type="entry name" value="Lambda_DNA-bd_dom_sf"/>
</dbReference>
<dbReference type="CDD" id="cd00093">
    <property type="entry name" value="HTH_XRE"/>
    <property type="match status" value="1"/>
</dbReference>
<dbReference type="PANTHER" id="PTHR46558">
    <property type="entry name" value="TRACRIPTIONAL REGULATORY PROTEIN-RELATED-RELATED"/>
    <property type="match status" value="1"/>
</dbReference>
<dbReference type="SUPFAM" id="SSF48452">
    <property type="entry name" value="TPR-like"/>
    <property type="match status" value="1"/>
</dbReference>
<proteinExistence type="predicted"/>
<dbReference type="PROSITE" id="PS50943">
    <property type="entry name" value="HTH_CROC1"/>
    <property type="match status" value="1"/>
</dbReference>
<dbReference type="EMBL" id="DYVF01000035">
    <property type="protein sequence ID" value="HJG30756.1"/>
    <property type="molecule type" value="Genomic_DNA"/>
</dbReference>
<dbReference type="Gene3D" id="1.25.40.10">
    <property type="entry name" value="Tetratricopeptide repeat domain"/>
    <property type="match status" value="1"/>
</dbReference>
<sequence>MLNIAKTIREKRRARGYTQERLAQALGLTPAAVSKWETGQALPDVTMLGPLAAMLGITTDELLGFDPDVSEEHAEELVEPARDALARRDISGAIERCERALRLHPASITLAFAVASALMEIAQGACAADDPARSPAQESAAKTALARSIELFERCRQEGSLEQREAAAFVLAGQYVLVGRHDEALETARSIRAPQADPRIMEATALAASGEHERAEELAQRTLEEKEADASDLRDILCGIRRTAAATPG</sequence>
<keyword evidence="1" id="KW-0238">DNA-binding</keyword>
<evidence type="ECO:0000313" key="3">
    <source>
        <dbReference type="EMBL" id="HJG30756.1"/>
    </source>
</evidence>
<dbReference type="AlphaFoldDB" id="A0A921IPV6"/>
<dbReference type="InterPro" id="IPR011990">
    <property type="entry name" value="TPR-like_helical_dom_sf"/>
</dbReference>
<evidence type="ECO:0000259" key="2">
    <source>
        <dbReference type="PROSITE" id="PS50943"/>
    </source>
</evidence>
<comment type="caution">
    <text evidence="3">The sequence shown here is derived from an EMBL/GenBank/DDBJ whole genome shotgun (WGS) entry which is preliminary data.</text>
</comment>
<dbReference type="GO" id="GO:0003677">
    <property type="term" value="F:DNA binding"/>
    <property type="evidence" value="ECO:0007669"/>
    <property type="project" value="UniProtKB-KW"/>
</dbReference>
<dbReference type="Proteomes" id="UP000746751">
    <property type="component" value="Unassembled WGS sequence"/>
</dbReference>
<evidence type="ECO:0000313" key="4">
    <source>
        <dbReference type="Proteomes" id="UP000746751"/>
    </source>
</evidence>
<dbReference type="InterPro" id="IPR001387">
    <property type="entry name" value="Cro/C1-type_HTH"/>
</dbReference>
<dbReference type="SUPFAM" id="SSF47413">
    <property type="entry name" value="lambda repressor-like DNA-binding domains"/>
    <property type="match status" value="1"/>
</dbReference>
<feature type="domain" description="HTH cro/C1-type" evidence="2">
    <location>
        <begin position="8"/>
        <end position="62"/>
    </location>
</feature>
<reference evidence="3" key="2">
    <citation type="submission" date="2021-09" db="EMBL/GenBank/DDBJ databases">
        <authorList>
            <person name="Gilroy R."/>
        </authorList>
    </citation>
    <scope>NUCLEOTIDE SEQUENCE</scope>
    <source>
        <strain evidence="3">ChiGjej2B2-7701</strain>
    </source>
</reference>
<accession>A0A921IPV6</accession>
<gene>
    <name evidence="3" type="ORF">K8U80_05105</name>
</gene>
<dbReference type="SMART" id="SM00530">
    <property type="entry name" value="HTH_XRE"/>
    <property type="match status" value="1"/>
</dbReference>
<dbReference type="Pfam" id="PF01381">
    <property type="entry name" value="HTH_3"/>
    <property type="match status" value="1"/>
</dbReference>
<dbReference type="Gene3D" id="1.10.260.40">
    <property type="entry name" value="lambda repressor-like DNA-binding domains"/>
    <property type="match status" value="1"/>
</dbReference>
<name>A0A921IPV6_9ACTN</name>
<evidence type="ECO:0000256" key="1">
    <source>
        <dbReference type="ARBA" id="ARBA00023125"/>
    </source>
</evidence>
<organism evidence="3 4">
    <name type="scientific">Collinsella ihumii</name>
    <dbReference type="NCBI Taxonomy" id="1720204"/>
    <lineage>
        <taxon>Bacteria</taxon>
        <taxon>Bacillati</taxon>
        <taxon>Actinomycetota</taxon>
        <taxon>Coriobacteriia</taxon>
        <taxon>Coriobacteriales</taxon>
        <taxon>Coriobacteriaceae</taxon>
        <taxon>Collinsella</taxon>
    </lineage>
</organism>
<reference evidence="3" key="1">
    <citation type="journal article" date="2021" name="PeerJ">
        <title>Extensive microbial diversity within the chicken gut microbiome revealed by metagenomics and culture.</title>
        <authorList>
            <person name="Gilroy R."/>
            <person name="Ravi A."/>
            <person name="Getino M."/>
            <person name="Pursley I."/>
            <person name="Horton D.L."/>
            <person name="Alikhan N.F."/>
            <person name="Baker D."/>
            <person name="Gharbi K."/>
            <person name="Hall N."/>
            <person name="Watson M."/>
            <person name="Adriaenssens E.M."/>
            <person name="Foster-Nyarko E."/>
            <person name="Jarju S."/>
            <person name="Secka A."/>
            <person name="Antonio M."/>
            <person name="Oren A."/>
            <person name="Chaudhuri R.R."/>
            <person name="La Ragione R."/>
            <person name="Hildebrand F."/>
            <person name="Pallen M.J."/>
        </authorList>
    </citation>
    <scope>NUCLEOTIDE SEQUENCE</scope>
    <source>
        <strain evidence="3">ChiGjej2B2-7701</strain>
    </source>
</reference>
<protein>
    <submittedName>
        <fullName evidence="3">Helix-turn-helix domain-containing protein</fullName>
    </submittedName>
</protein>
<dbReference type="PANTHER" id="PTHR46558:SF11">
    <property type="entry name" value="HTH-TYPE TRANSCRIPTIONAL REGULATOR XRE"/>
    <property type="match status" value="1"/>
</dbReference>